<dbReference type="AlphaFoldDB" id="A0A2G9YJK4"/>
<dbReference type="GO" id="GO:0016491">
    <property type="term" value="F:oxidoreductase activity"/>
    <property type="evidence" value="ECO:0007669"/>
    <property type="project" value="InterPro"/>
</dbReference>
<keyword evidence="2" id="KW-0813">Transport</keyword>
<dbReference type="InterPro" id="IPR036073">
    <property type="entry name" value="Desulfoferrodoxin_Fe-bd_dom_sf"/>
</dbReference>
<dbReference type="SUPFAM" id="SSF49367">
    <property type="entry name" value="Superoxide reductase-like"/>
    <property type="match status" value="1"/>
</dbReference>
<dbReference type="GO" id="GO:0005506">
    <property type="term" value="F:iron ion binding"/>
    <property type="evidence" value="ECO:0007669"/>
    <property type="project" value="InterPro"/>
</dbReference>
<evidence type="ECO:0000313" key="8">
    <source>
        <dbReference type="Proteomes" id="UP000231292"/>
    </source>
</evidence>
<sequence length="146" mass="16108">MNTFICGKCGYAAFNEAPTVCPVCGAAKQAFKEDSAAIKKPIDPGNLNEMEKKHIPAIDIKRQCGLAGPGCVDAHIKIGSILHVMEAKHYIMYIDLYIDYNFIARYHLTAEKLNPVLGVHLKVPSGKLIALENCNIHGRWMAEVEI</sequence>
<dbReference type="SUPFAM" id="SSF57802">
    <property type="entry name" value="Rubredoxin-like"/>
    <property type="match status" value="1"/>
</dbReference>
<evidence type="ECO:0000256" key="3">
    <source>
        <dbReference type="ARBA" id="ARBA00022723"/>
    </source>
</evidence>
<dbReference type="PROSITE" id="PS50903">
    <property type="entry name" value="RUBREDOXIN_LIKE"/>
    <property type="match status" value="1"/>
</dbReference>
<keyword evidence="3" id="KW-0479">Metal-binding</keyword>
<organism evidence="7 8">
    <name type="scientific">Candidatus Sherwoodlollariibacterium unditelluris</name>
    <dbReference type="NCBI Taxonomy" id="1974757"/>
    <lineage>
        <taxon>Bacteria</taxon>
        <taxon>Pseudomonadati</taxon>
        <taxon>Candidatus Omnitrophota</taxon>
        <taxon>Candidatus Sherwoodlollariibacterium</taxon>
    </lineage>
</organism>
<gene>
    <name evidence="7" type="ORF">COX41_06755</name>
</gene>
<dbReference type="InterPro" id="IPR051233">
    <property type="entry name" value="Desulfoferrodoxin_SOR"/>
</dbReference>
<protein>
    <recommendedName>
        <fullName evidence="6">Rubredoxin-like domain-containing protein</fullName>
    </recommendedName>
</protein>
<evidence type="ECO:0000256" key="2">
    <source>
        <dbReference type="ARBA" id="ARBA00022448"/>
    </source>
</evidence>
<dbReference type="InterPro" id="IPR024934">
    <property type="entry name" value="Rubredoxin-like_dom"/>
</dbReference>
<dbReference type="Gene3D" id="2.60.40.730">
    <property type="entry name" value="SOR catalytic domain"/>
    <property type="match status" value="1"/>
</dbReference>
<reference evidence="7 8" key="1">
    <citation type="submission" date="2017-09" db="EMBL/GenBank/DDBJ databases">
        <title>Depth-based differentiation of microbial function through sediment-hosted aquifers and enrichment of novel symbionts in the deep terrestrial subsurface.</title>
        <authorList>
            <person name="Probst A.J."/>
            <person name="Ladd B."/>
            <person name="Jarett J.K."/>
            <person name="Geller-Mcgrath D.E."/>
            <person name="Sieber C.M."/>
            <person name="Emerson J.B."/>
            <person name="Anantharaman K."/>
            <person name="Thomas B.C."/>
            <person name="Malmstrom R."/>
            <person name="Stieglmeier M."/>
            <person name="Klingl A."/>
            <person name="Woyke T."/>
            <person name="Ryan C.M."/>
            <person name="Banfield J.F."/>
        </authorList>
    </citation>
    <scope>NUCLEOTIDE SEQUENCE [LARGE SCALE GENOMIC DNA]</scope>
    <source>
        <strain evidence="7">CG23_combo_of_CG06-09_8_20_14_all_41_10</strain>
    </source>
</reference>
<dbReference type="PANTHER" id="PTHR36541">
    <property type="entry name" value="SUPEROXIDE REDUCTASE-RELATED"/>
    <property type="match status" value="1"/>
</dbReference>
<evidence type="ECO:0000256" key="1">
    <source>
        <dbReference type="ARBA" id="ARBA00005941"/>
    </source>
</evidence>
<dbReference type="InterPro" id="IPR048574">
    <property type="entry name" value="RUBY_RBDX"/>
</dbReference>
<keyword evidence="5" id="KW-0408">Iron</keyword>
<proteinExistence type="inferred from homology"/>
<dbReference type="InterPro" id="IPR002742">
    <property type="entry name" value="Desulfoferrodoxin_Fe-bd_dom"/>
</dbReference>
<dbReference type="PANTHER" id="PTHR36541:SF1">
    <property type="entry name" value="SUPEROXIDE REDUCTASE-RELATED"/>
    <property type="match status" value="1"/>
</dbReference>
<dbReference type="Proteomes" id="UP000231292">
    <property type="component" value="Unassembled WGS sequence"/>
</dbReference>
<evidence type="ECO:0000259" key="6">
    <source>
        <dbReference type="PROSITE" id="PS50903"/>
    </source>
</evidence>
<feature type="domain" description="Rubredoxin-like" evidence="6">
    <location>
        <begin position="1"/>
        <end position="34"/>
    </location>
</feature>
<dbReference type="Pfam" id="PF01880">
    <property type="entry name" value="Desulfoferrodox"/>
    <property type="match status" value="1"/>
</dbReference>
<evidence type="ECO:0000256" key="4">
    <source>
        <dbReference type="ARBA" id="ARBA00022982"/>
    </source>
</evidence>
<dbReference type="Pfam" id="PF21349">
    <property type="entry name" value="RUBY_RBDX"/>
    <property type="match status" value="1"/>
</dbReference>
<comment type="caution">
    <text evidence="7">The sequence shown here is derived from an EMBL/GenBank/DDBJ whole genome shotgun (WGS) entry which is preliminary data.</text>
</comment>
<evidence type="ECO:0000313" key="7">
    <source>
        <dbReference type="EMBL" id="PIP18711.1"/>
    </source>
</evidence>
<evidence type="ECO:0000256" key="5">
    <source>
        <dbReference type="ARBA" id="ARBA00023004"/>
    </source>
</evidence>
<accession>A0A2G9YJK4</accession>
<dbReference type="Gene3D" id="2.20.28.10">
    <property type="match status" value="1"/>
</dbReference>
<keyword evidence="4" id="KW-0249">Electron transport</keyword>
<name>A0A2G9YJK4_9BACT</name>
<dbReference type="EMBL" id="PCRK01000173">
    <property type="protein sequence ID" value="PIP18711.1"/>
    <property type="molecule type" value="Genomic_DNA"/>
</dbReference>
<comment type="similarity">
    <text evidence="1">Belongs to the desulfoferrodoxin family.</text>
</comment>